<dbReference type="PANTHER" id="PTHR16675:SF251">
    <property type="entry name" value="HLA CLASS I HISTOCOMPATIBILITY ANTIGEN, C ALPHA CHAIN"/>
    <property type="match status" value="1"/>
</dbReference>
<dbReference type="GO" id="GO:0030670">
    <property type="term" value="C:phagocytic vesicle membrane"/>
    <property type="evidence" value="ECO:0007669"/>
    <property type="project" value="UniProtKB-ARBA"/>
</dbReference>
<feature type="domain" description="Ig-like" evidence="9">
    <location>
        <begin position="122"/>
        <end position="202"/>
    </location>
</feature>
<dbReference type="InterPro" id="IPR011161">
    <property type="entry name" value="MHC_I-like_Ag-recog"/>
</dbReference>
<feature type="non-terminal residue" evidence="10">
    <location>
        <position position="202"/>
    </location>
</feature>
<comment type="caution">
    <text evidence="10">The sequence shown here is derived from an EMBL/GenBank/DDBJ whole genome shotgun (WGS) entry which is preliminary data.</text>
</comment>
<keyword evidence="5" id="KW-1133">Transmembrane helix</keyword>
<name>A0A7J7EIA4_DICBM</name>
<dbReference type="PRINTS" id="PR01638">
    <property type="entry name" value="MHCCLASSI"/>
</dbReference>
<protein>
    <recommendedName>
        <fullName evidence="9">Ig-like domain-containing protein</fullName>
    </recommendedName>
</protein>
<dbReference type="InterPro" id="IPR011162">
    <property type="entry name" value="MHC_I/II-like_Ag-recog"/>
</dbReference>
<sequence>FRLNHWVVVGEGSGMTAGAGPGSRTLQYTHGCYLGSVWRLICRYSQFAYDGPDYIALNEDLRSRTAVDMAARITLSKLEATRVSERHRNYLEGRCIEWLVRYLENGKETLQRGCKLPEFSDPSSQTRQRHVTHHPICDGEVTLRCWALGFYPVDITLTWQHHEDLTRDTELVETRPAGDRTFQKWEAVVVPSGEEQRHPCHV</sequence>
<evidence type="ECO:0000256" key="8">
    <source>
        <dbReference type="RuleBase" id="RU004439"/>
    </source>
</evidence>
<evidence type="ECO:0000259" key="9">
    <source>
        <dbReference type="PROSITE" id="PS50835"/>
    </source>
</evidence>
<keyword evidence="4" id="KW-0391">Immunity</keyword>
<dbReference type="GO" id="GO:0001916">
    <property type="term" value="P:positive regulation of T cell mediated cytotoxicity"/>
    <property type="evidence" value="ECO:0007669"/>
    <property type="project" value="TreeGrafter"/>
</dbReference>
<dbReference type="InterPro" id="IPR007110">
    <property type="entry name" value="Ig-like_dom"/>
</dbReference>
<dbReference type="PANTHER" id="PTHR16675">
    <property type="entry name" value="MHC CLASS I-RELATED"/>
    <property type="match status" value="1"/>
</dbReference>
<dbReference type="EMBL" id="JACDTQ010002860">
    <property type="protein sequence ID" value="KAF5915519.1"/>
    <property type="molecule type" value="Genomic_DNA"/>
</dbReference>
<dbReference type="SMART" id="SM00407">
    <property type="entry name" value="IGc1"/>
    <property type="match status" value="1"/>
</dbReference>
<evidence type="ECO:0000256" key="3">
    <source>
        <dbReference type="ARBA" id="ARBA00022692"/>
    </source>
</evidence>
<dbReference type="SUPFAM" id="SSF48726">
    <property type="entry name" value="Immunoglobulin"/>
    <property type="match status" value="1"/>
</dbReference>
<dbReference type="Gene3D" id="2.60.40.10">
    <property type="entry name" value="Immunoglobulins"/>
    <property type="match status" value="1"/>
</dbReference>
<keyword evidence="2" id="KW-0490">MHC I</keyword>
<dbReference type="InterPro" id="IPR050208">
    <property type="entry name" value="MHC_class-I_related"/>
</dbReference>
<dbReference type="GO" id="GO:0006955">
    <property type="term" value="P:immune response"/>
    <property type="evidence" value="ECO:0007669"/>
    <property type="project" value="TreeGrafter"/>
</dbReference>
<evidence type="ECO:0000256" key="5">
    <source>
        <dbReference type="ARBA" id="ARBA00022989"/>
    </source>
</evidence>
<keyword evidence="6" id="KW-0472">Membrane</keyword>
<evidence type="ECO:0000313" key="10">
    <source>
        <dbReference type="EMBL" id="KAF5915519.1"/>
    </source>
</evidence>
<dbReference type="Proteomes" id="UP000551758">
    <property type="component" value="Unassembled WGS sequence"/>
</dbReference>
<keyword evidence="7" id="KW-0325">Glycoprotein</keyword>
<dbReference type="InterPro" id="IPR001039">
    <property type="entry name" value="MHC_I_a_a1/a2"/>
</dbReference>
<dbReference type="GO" id="GO:0042605">
    <property type="term" value="F:peptide antigen binding"/>
    <property type="evidence" value="ECO:0007669"/>
    <property type="project" value="TreeGrafter"/>
</dbReference>
<dbReference type="SUPFAM" id="SSF54452">
    <property type="entry name" value="MHC antigen-recognition domain"/>
    <property type="match status" value="1"/>
</dbReference>
<proteinExistence type="inferred from homology"/>
<keyword evidence="3" id="KW-0812">Transmembrane</keyword>
<dbReference type="GO" id="GO:0005102">
    <property type="term" value="F:signaling receptor binding"/>
    <property type="evidence" value="ECO:0007669"/>
    <property type="project" value="TreeGrafter"/>
</dbReference>
<organism evidence="10 11">
    <name type="scientific">Diceros bicornis minor</name>
    <name type="common">South-central black rhinoceros</name>
    <dbReference type="NCBI Taxonomy" id="77932"/>
    <lineage>
        <taxon>Eukaryota</taxon>
        <taxon>Metazoa</taxon>
        <taxon>Chordata</taxon>
        <taxon>Craniata</taxon>
        <taxon>Vertebrata</taxon>
        <taxon>Euteleostomi</taxon>
        <taxon>Mammalia</taxon>
        <taxon>Eutheria</taxon>
        <taxon>Laurasiatheria</taxon>
        <taxon>Perissodactyla</taxon>
        <taxon>Rhinocerotidae</taxon>
        <taxon>Diceros</taxon>
    </lineage>
</organism>
<evidence type="ECO:0000256" key="4">
    <source>
        <dbReference type="ARBA" id="ARBA00022859"/>
    </source>
</evidence>
<dbReference type="GO" id="GO:0009897">
    <property type="term" value="C:external side of plasma membrane"/>
    <property type="evidence" value="ECO:0007669"/>
    <property type="project" value="TreeGrafter"/>
</dbReference>
<dbReference type="AlphaFoldDB" id="A0A7J7EIA4"/>
<evidence type="ECO:0000256" key="2">
    <source>
        <dbReference type="ARBA" id="ARBA00022451"/>
    </source>
</evidence>
<dbReference type="Gene3D" id="3.30.500.10">
    <property type="entry name" value="MHC class I-like antigen recognition-like"/>
    <property type="match status" value="1"/>
</dbReference>
<dbReference type="Pfam" id="PF07654">
    <property type="entry name" value="C1-set"/>
    <property type="match status" value="1"/>
</dbReference>
<dbReference type="GO" id="GO:0042612">
    <property type="term" value="C:MHC class I protein complex"/>
    <property type="evidence" value="ECO:0007669"/>
    <property type="project" value="UniProtKB-KW"/>
</dbReference>
<evidence type="ECO:0000313" key="11">
    <source>
        <dbReference type="Proteomes" id="UP000551758"/>
    </source>
</evidence>
<dbReference type="PROSITE" id="PS50835">
    <property type="entry name" value="IG_LIKE"/>
    <property type="match status" value="1"/>
</dbReference>
<dbReference type="GO" id="GO:0002486">
    <property type="term" value="P:antigen processing and presentation of endogenous peptide antigen via MHC class I via ER pathway, TAP-independent"/>
    <property type="evidence" value="ECO:0007669"/>
    <property type="project" value="TreeGrafter"/>
</dbReference>
<dbReference type="InterPro" id="IPR013783">
    <property type="entry name" value="Ig-like_fold"/>
</dbReference>
<dbReference type="GO" id="GO:0005615">
    <property type="term" value="C:extracellular space"/>
    <property type="evidence" value="ECO:0007669"/>
    <property type="project" value="TreeGrafter"/>
</dbReference>
<reference evidence="10 11" key="1">
    <citation type="journal article" date="2020" name="Mol. Biol. Evol.">
        <title>Interspecific Gene Flow and the Evolution of Specialization in Black and White Rhinoceros.</title>
        <authorList>
            <person name="Moodley Y."/>
            <person name="Westbury M.V."/>
            <person name="Russo I.M."/>
            <person name="Gopalakrishnan S."/>
            <person name="Rakotoarivelo A."/>
            <person name="Olsen R.A."/>
            <person name="Prost S."/>
            <person name="Tunstall T."/>
            <person name="Ryder O.A."/>
            <person name="Dalen L."/>
            <person name="Bruford M.W."/>
        </authorList>
    </citation>
    <scope>NUCLEOTIDE SEQUENCE [LARGE SCALE GENOMIC DNA]</scope>
    <source>
        <strain evidence="10">SBR-YM</strain>
        <tissue evidence="10">Skin</tissue>
    </source>
</reference>
<dbReference type="Pfam" id="PF00129">
    <property type="entry name" value="MHC_I"/>
    <property type="match status" value="1"/>
</dbReference>
<evidence type="ECO:0000256" key="6">
    <source>
        <dbReference type="ARBA" id="ARBA00023136"/>
    </source>
</evidence>
<dbReference type="InterPro" id="IPR036179">
    <property type="entry name" value="Ig-like_dom_sf"/>
</dbReference>
<keyword evidence="11" id="KW-1185">Reference proteome</keyword>
<dbReference type="FunFam" id="2.60.40.10:FF:000014">
    <property type="entry name" value="H-2 class I histocompatibility antigen, alpha chain"/>
    <property type="match status" value="1"/>
</dbReference>
<evidence type="ECO:0000256" key="7">
    <source>
        <dbReference type="ARBA" id="ARBA00023180"/>
    </source>
</evidence>
<comment type="subcellular location">
    <subcellularLocation>
        <location evidence="1">Membrane</location>
        <topology evidence="1">Single-pass type I membrane protein</topology>
    </subcellularLocation>
</comment>
<dbReference type="InterPro" id="IPR003597">
    <property type="entry name" value="Ig_C1-set"/>
</dbReference>
<comment type="similarity">
    <text evidence="8">Belongs to the MHC class I family.</text>
</comment>
<dbReference type="GO" id="GO:0098553">
    <property type="term" value="C:lumenal side of endoplasmic reticulum membrane"/>
    <property type="evidence" value="ECO:0007669"/>
    <property type="project" value="UniProtKB-ARBA"/>
</dbReference>
<accession>A0A7J7EIA4</accession>
<dbReference type="InterPro" id="IPR037055">
    <property type="entry name" value="MHC_I-like_Ag-recog_sf"/>
</dbReference>
<evidence type="ECO:0000256" key="1">
    <source>
        <dbReference type="ARBA" id="ARBA00004479"/>
    </source>
</evidence>
<dbReference type="GO" id="GO:0002476">
    <property type="term" value="P:antigen processing and presentation of endogenous peptide antigen via MHC class Ib"/>
    <property type="evidence" value="ECO:0007669"/>
    <property type="project" value="TreeGrafter"/>
</dbReference>
<gene>
    <name evidence="10" type="ORF">HPG69_012683</name>
</gene>